<dbReference type="InterPro" id="IPR017972">
    <property type="entry name" value="Cyt_P450_CS"/>
</dbReference>
<dbReference type="PANTHER" id="PTHR46300">
    <property type="entry name" value="P450, PUTATIVE (EUROFUNG)-RELATED-RELATED"/>
    <property type="match status" value="1"/>
</dbReference>
<comment type="pathway">
    <text evidence="2">Secondary metabolite biosynthesis.</text>
</comment>
<evidence type="ECO:0000256" key="6">
    <source>
        <dbReference type="ARBA" id="ARBA00023002"/>
    </source>
</evidence>
<reference evidence="11" key="1">
    <citation type="submission" date="2023-03" db="EMBL/GenBank/DDBJ databases">
        <title>Massive genome expansion in bonnet fungi (Mycena s.s.) driven by repeated elements and novel gene families across ecological guilds.</title>
        <authorList>
            <consortium name="Lawrence Berkeley National Laboratory"/>
            <person name="Harder C.B."/>
            <person name="Miyauchi S."/>
            <person name="Viragh M."/>
            <person name="Kuo A."/>
            <person name="Thoen E."/>
            <person name="Andreopoulos B."/>
            <person name="Lu D."/>
            <person name="Skrede I."/>
            <person name="Drula E."/>
            <person name="Henrissat B."/>
            <person name="Morin E."/>
            <person name="Kohler A."/>
            <person name="Barry K."/>
            <person name="LaButti K."/>
            <person name="Morin E."/>
            <person name="Salamov A."/>
            <person name="Lipzen A."/>
            <person name="Mereny Z."/>
            <person name="Hegedus B."/>
            <person name="Baldrian P."/>
            <person name="Stursova M."/>
            <person name="Weitz H."/>
            <person name="Taylor A."/>
            <person name="Grigoriev I.V."/>
            <person name="Nagy L.G."/>
            <person name="Martin F."/>
            <person name="Kauserud H."/>
        </authorList>
    </citation>
    <scope>NUCLEOTIDE SEQUENCE</scope>
    <source>
        <strain evidence="11">9144</strain>
    </source>
</reference>
<dbReference type="SUPFAM" id="SSF48264">
    <property type="entry name" value="Cytochrome P450"/>
    <property type="match status" value="1"/>
</dbReference>
<name>A0AAD6Y6W4_9AGAR</name>
<proteinExistence type="inferred from homology"/>
<keyword evidence="7 9" id="KW-0408">Iron</keyword>
<dbReference type="GO" id="GO:0004497">
    <property type="term" value="F:monooxygenase activity"/>
    <property type="evidence" value="ECO:0007669"/>
    <property type="project" value="UniProtKB-KW"/>
</dbReference>
<evidence type="ECO:0000256" key="5">
    <source>
        <dbReference type="ARBA" id="ARBA00022723"/>
    </source>
</evidence>
<dbReference type="InterPro" id="IPR001128">
    <property type="entry name" value="Cyt_P450"/>
</dbReference>
<evidence type="ECO:0000256" key="4">
    <source>
        <dbReference type="ARBA" id="ARBA00022617"/>
    </source>
</evidence>
<dbReference type="PROSITE" id="PS00086">
    <property type="entry name" value="CYTOCHROME_P450"/>
    <property type="match status" value="1"/>
</dbReference>
<evidence type="ECO:0000256" key="2">
    <source>
        <dbReference type="ARBA" id="ARBA00005179"/>
    </source>
</evidence>
<dbReference type="GO" id="GO:0020037">
    <property type="term" value="F:heme binding"/>
    <property type="evidence" value="ECO:0007669"/>
    <property type="project" value="InterPro"/>
</dbReference>
<keyword evidence="5 9" id="KW-0479">Metal-binding</keyword>
<dbReference type="InterPro" id="IPR002401">
    <property type="entry name" value="Cyt_P450_E_grp-I"/>
</dbReference>
<dbReference type="EMBL" id="JARJCW010000066">
    <property type="protein sequence ID" value="KAJ7199835.1"/>
    <property type="molecule type" value="Genomic_DNA"/>
</dbReference>
<dbReference type="PANTHER" id="PTHR46300:SF7">
    <property type="entry name" value="P450, PUTATIVE (EUROFUNG)-RELATED"/>
    <property type="match status" value="1"/>
</dbReference>
<evidence type="ECO:0000256" key="3">
    <source>
        <dbReference type="ARBA" id="ARBA00010617"/>
    </source>
</evidence>
<evidence type="ECO:0000256" key="10">
    <source>
        <dbReference type="RuleBase" id="RU000461"/>
    </source>
</evidence>
<dbReference type="InterPro" id="IPR036396">
    <property type="entry name" value="Cyt_P450_sf"/>
</dbReference>
<evidence type="ECO:0000256" key="9">
    <source>
        <dbReference type="PIRSR" id="PIRSR602401-1"/>
    </source>
</evidence>
<keyword evidence="6 10" id="KW-0560">Oxidoreductase</keyword>
<evidence type="ECO:0000256" key="1">
    <source>
        <dbReference type="ARBA" id="ARBA00001971"/>
    </source>
</evidence>
<keyword evidence="12" id="KW-1185">Reference proteome</keyword>
<evidence type="ECO:0000256" key="7">
    <source>
        <dbReference type="ARBA" id="ARBA00023004"/>
    </source>
</evidence>
<feature type="binding site" description="axial binding residue" evidence="9">
    <location>
        <position position="438"/>
    </location>
    <ligand>
        <name>heme</name>
        <dbReference type="ChEBI" id="CHEBI:30413"/>
    </ligand>
    <ligandPart>
        <name>Fe</name>
        <dbReference type="ChEBI" id="CHEBI:18248"/>
    </ligandPart>
</feature>
<gene>
    <name evidence="11" type="ORF">GGX14DRAFT_525014</name>
</gene>
<evidence type="ECO:0000256" key="8">
    <source>
        <dbReference type="ARBA" id="ARBA00023033"/>
    </source>
</evidence>
<comment type="cofactor">
    <cofactor evidence="1 9">
        <name>heme</name>
        <dbReference type="ChEBI" id="CHEBI:30413"/>
    </cofactor>
</comment>
<dbReference type="CDD" id="cd11065">
    <property type="entry name" value="CYP64-like"/>
    <property type="match status" value="1"/>
</dbReference>
<sequence length="513" mass="57201">MPSSAQYTALALTSLVLYFLVRLRSRKLPLPPGPKGLPLVGNIYDIPEKQPWLAYIEMSRKYDSDIVSLNLLGTTVIVLNSVAATQALLEDKSTIYSNRPLFPMVNDLVGYHWNFAFMPYGPKWKHHRKIFVQQFQPSQMHFHQPLELKAARVLLQRLLETPENFVQHLRHMAGMVILATAYGIDVQPMNDPYIETAEKALNALARAGRRGAYLVDSLPFLKYVPDFFPGAGFKRDARTWSKDVDAMPEVPFNFVKKSLAGGTAKSSIASRVLQEIEGTPDAQHQEAVLKSVLGVCYAGSDTTVSALSTFILAMTLHPEIQAKAQAAIDHVVGQGRLPDFDDDIPYLDAILREVLRWRPVVPLAIPHAVTKDDIYHDRYFIPRGAVVIGNSWAVLHDEATFGPRPDEFIPERWLNKDGKINTAMREPSNAFGYGRRSCPGRDVAQGSVWICIASILATFNISKSVDEKGVTIEPSGEYTSGMLSHPLPYKNEIRPRSDAVRATIQDALQDLSP</sequence>
<accession>A0AAD6Y6W4</accession>
<evidence type="ECO:0000313" key="12">
    <source>
        <dbReference type="Proteomes" id="UP001219525"/>
    </source>
</evidence>
<comment type="caution">
    <text evidence="11">The sequence shown here is derived from an EMBL/GenBank/DDBJ whole genome shotgun (WGS) entry which is preliminary data.</text>
</comment>
<comment type="similarity">
    <text evidence="3 10">Belongs to the cytochrome P450 family.</text>
</comment>
<dbReference type="GO" id="GO:0016705">
    <property type="term" value="F:oxidoreductase activity, acting on paired donors, with incorporation or reduction of molecular oxygen"/>
    <property type="evidence" value="ECO:0007669"/>
    <property type="project" value="InterPro"/>
</dbReference>
<dbReference type="Proteomes" id="UP001219525">
    <property type="component" value="Unassembled WGS sequence"/>
</dbReference>
<dbReference type="PRINTS" id="PR00463">
    <property type="entry name" value="EP450I"/>
</dbReference>
<dbReference type="PRINTS" id="PR00385">
    <property type="entry name" value="P450"/>
</dbReference>
<dbReference type="GO" id="GO:0005506">
    <property type="term" value="F:iron ion binding"/>
    <property type="evidence" value="ECO:0007669"/>
    <property type="project" value="InterPro"/>
</dbReference>
<protein>
    <submittedName>
        <fullName evidence="11">Cytochrome P450</fullName>
    </submittedName>
</protein>
<evidence type="ECO:0000313" key="11">
    <source>
        <dbReference type="EMBL" id="KAJ7199835.1"/>
    </source>
</evidence>
<keyword evidence="8 10" id="KW-0503">Monooxygenase</keyword>
<dbReference type="AlphaFoldDB" id="A0AAD6Y6W4"/>
<dbReference type="Gene3D" id="1.10.630.10">
    <property type="entry name" value="Cytochrome P450"/>
    <property type="match status" value="1"/>
</dbReference>
<keyword evidence="4 9" id="KW-0349">Heme</keyword>
<organism evidence="11 12">
    <name type="scientific">Mycena pura</name>
    <dbReference type="NCBI Taxonomy" id="153505"/>
    <lineage>
        <taxon>Eukaryota</taxon>
        <taxon>Fungi</taxon>
        <taxon>Dikarya</taxon>
        <taxon>Basidiomycota</taxon>
        <taxon>Agaricomycotina</taxon>
        <taxon>Agaricomycetes</taxon>
        <taxon>Agaricomycetidae</taxon>
        <taxon>Agaricales</taxon>
        <taxon>Marasmiineae</taxon>
        <taxon>Mycenaceae</taxon>
        <taxon>Mycena</taxon>
    </lineage>
</organism>
<dbReference type="Pfam" id="PF00067">
    <property type="entry name" value="p450"/>
    <property type="match status" value="1"/>
</dbReference>
<dbReference type="InterPro" id="IPR050364">
    <property type="entry name" value="Cytochrome_P450_fung"/>
</dbReference>